<dbReference type="Proteomes" id="UP000694892">
    <property type="component" value="Chromosome 7S"/>
</dbReference>
<dbReference type="AlphaFoldDB" id="A0A974CBT7"/>
<name>A0A974CBT7_XENLA</name>
<feature type="compositionally biased region" description="Basic and acidic residues" evidence="1">
    <location>
        <begin position="18"/>
        <end position="41"/>
    </location>
</feature>
<organism evidence="2 3">
    <name type="scientific">Xenopus laevis</name>
    <name type="common">African clawed frog</name>
    <dbReference type="NCBI Taxonomy" id="8355"/>
    <lineage>
        <taxon>Eukaryota</taxon>
        <taxon>Metazoa</taxon>
        <taxon>Chordata</taxon>
        <taxon>Craniata</taxon>
        <taxon>Vertebrata</taxon>
        <taxon>Euteleostomi</taxon>
        <taxon>Amphibia</taxon>
        <taxon>Batrachia</taxon>
        <taxon>Anura</taxon>
        <taxon>Pipoidea</taxon>
        <taxon>Pipidae</taxon>
        <taxon>Xenopodinae</taxon>
        <taxon>Xenopus</taxon>
        <taxon>Xenopus</taxon>
    </lineage>
</organism>
<proteinExistence type="predicted"/>
<accession>A0A974CBT7</accession>
<feature type="region of interest" description="Disordered" evidence="1">
    <location>
        <begin position="1"/>
        <end position="44"/>
    </location>
</feature>
<sequence length="339" mass="37492">MRVPKLESQTRKTAGTSRRTDIGERSNDRQDRGRREGEPARLHQGPVALRAEIHLEHSAIRQQEGMQEVRVAGNLDPAAGIIGAGGIGAAGLPGMSGLGSVSETIVLQVTVECSNRCDQSKEEGKKNEGSKFLSVSDAAKGNTYIYFEGPLGAHVKPEQIWKKHNIDIFTLLLLEHFNIEKLEKGKEHCKEEDKDRSRYRLIPRTFRNWIQAFSIMAIVIGKKWNHRDISLWMCNTTKTSASSSCFRGRKGVWPPPASAGGGQLANFLMNVQDGKGSSSEGRFLSGFGIPFQEGEWGGTDCNNLRSARDFPEVVREKLEREICLGRMSGPFTESPIANL</sequence>
<gene>
    <name evidence="2" type="ORF">XELAEV_18037165mg</name>
</gene>
<dbReference type="EMBL" id="CM004479">
    <property type="protein sequence ID" value="OCT70243.1"/>
    <property type="molecule type" value="Genomic_DNA"/>
</dbReference>
<reference evidence="3" key="1">
    <citation type="journal article" date="2016" name="Nature">
        <title>Genome evolution in the allotetraploid frog Xenopus laevis.</title>
        <authorList>
            <person name="Session A.M."/>
            <person name="Uno Y."/>
            <person name="Kwon T."/>
            <person name="Chapman J.A."/>
            <person name="Toyoda A."/>
            <person name="Takahashi S."/>
            <person name="Fukui A."/>
            <person name="Hikosaka A."/>
            <person name="Suzuki A."/>
            <person name="Kondo M."/>
            <person name="van Heeringen S.J."/>
            <person name="Quigley I."/>
            <person name="Heinz S."/>
            <person name="Ogino H."/>
            <person name="Ochi H."/>
            <person name="Hellsten U."/>
            <person name="Lyons J.B."/>
            <person name="Simakov O."/>
            <person name="Putnam N."/>
            <person name="Stites J."/>
            <person name="Kuroki Y."/>
            <person name="Tanaka T."/>
            <person name="Michiue T."/>
            <person name="Watanabe M."/>
            <person name="Bogdanovic O."/>
            <person name="Lister R."/>
            <person name="Georgiou G."/>
            <person name="Paranjpe S.S."/>
            <person name="van Kruijsbergen I."/>
            <person name="Shu S."/>
            <person name="Carlson J."/>
            <person name="Kinoshita T."/>
            <person name="Ohta Y."/>
            <person name="Mawaribuchi S."/>
            <person name="Jenkins J."/>
            <person name="Grimwood J."/>
            <person name="Schmutz J."/>
            <person name="Mitros T."/>
            <person name="Mozaffari S.V."/>
            <person name="Suzuki Y."/>
            <person name="Haramoto Y."/>
            <person name="Yamamoto T.S."/>
            <person name="Takagi C."/>
            <person name="Heald R."/>
            <person name="Miller K."/>
            <person name="Haudenschild C."/>
            <person name="Kitzman J."/>
            <person name="Nakayama T."/>
            <person name="Izutsu Y."/>
            <person name="Robert J."/>
            <person name="Fortriede J."/>
            <person name="Burns K."/>
            <person name="Lotay V."/>
            <person name="Karimi K."/>
            <person name="Yasuoka Y."/>
            <person name="Dichmann D.S."/>
            <person name="Flajnik M.F."/>
            <person name="Houston D.W."/>
            <person name="Shendure J."/>
            <person name="DuPasquier L."/>
            <person name="Vize P.D."/>
            <person name="Zorn A.M."/>
            <person name="Ito M."/>
            <person name="Marcotte E.M."/>
            <person name="Wallingford J.B."/>
            <person name="Ito Y."/>
            <person name="Asashima M."/>
            <person name="Ueno N."/>
            <person name="Matsuda Y."/>
            <person name="Veenstra G.J."/>
            <person name="Fujiyama A."/>
            <person name="Harland R.M."/>
            <person name="Taira M."/>
            <person name="Rokhsar D.S."/>
        </authorList>
    </citation>
    <scope>NUCLEOTIDE SEQUENCE [LARGE SCALE GENOMIC DNA]</scope>
    <source>
        <strain evidence="3">J</strain>
    </source>
</reference>
<feature type="compositionally biased region" description="Basic and acidic residues" evidence="1">
    <location>
        <begin position="1"/>
        <end position="10"/>
    </location>
</feature>
<evidence type="ECO:0000313" key="3">
    <source>
        <dbReference type="Proteomes" id="UP000694892"/>
    </source>
</evidence>
<evidence type="ECO:0000256" key="1">
    <source>
        <dbReference type="SAM" id="MobiDB-lite"/>
    </source>
</evidence>
<protein>
    <submittedName>
        <fullName evidence="2">Uncharacterized protein</fullName>
    </submittedName>
</protein>
<evidence type="ECO:0000313" key="2">
    <source>
        <dbReference type="EMBL" id="OCT70243.1"/>
    </source>
</evidence>